<evidence type="ECO:0000313" key="11">
    <source>
        <dbReference type="EMBL" id="WQQ26036.1"/>
    </source>
</evidence>
<keyword evidence="10" id="KW-0406">Ion transport</keyword>
<keyword evidence="6 10" id="KW-0407">Ion channel</keyword>
<dbReference type="PANTHER" id="PTHR28259">
    <property type="entry name" value="FLUORIDE EXPORT PROTEIN 1-RELATED"/>
    <property type="match status" value="1"/>
</dbReference>
<keyword evidence="12" id="KW-1185">Reference proteome</keyword>
<sequence>MSDALWVALGASVGAPLRFWLGRRLDGALPWGTLAVNVAASLVLGLCVGWSVDGAALALVGAGFCGGMSTYSSFAVQTRDLGRGRGTTYAVLTLGLGLGAAALGYWLAG</sequence>
<dbReference type="PANTHER" id="PTHR28259:SF1">
    <property type="entry name" value="FLUORIDE EXPORT PROTEIN 1-RELATED"/>
    <property type="match status" value="1"/>
</dbReference>
<name>A0ABZ0ZNT0_9ACTN</name>
<evidence type="ECO:0000256" key="8">
    <source>
        <dbReference type="ARBA" id="ARBA00035585"/>
    </source>
</evidence>
<keyword evidence="4 10" id="KW-1133">Transmembrane helix</keyword>
<dbReference type="RefSeq" id="WP_322454841.1">
    <property type="nucleotide sequence ID" value="NZ_CP141059.1"/>
</dbReference>
<feature type="transmembrane region" description="Helical" evidence="10">
    <location>
        <begin position="57"/>
        <end position="76"/>
    </location>
</feature>
<gene>
    <name evidence="10" type="primary">fluC</name>
    <name evidence="10" type="synonym">crcB</name>
    <name evidence="11" type="ORF">SHK19_18965</name>
</gene>
<keyword evidence="10" id="KW-0915">Sodium</keyword>
<comment type="similarity">
    <text evidence="7 10">Belongs to the fluoride channel Fluc/FEX (TC 1.A.43) family.</text>
</comment>
<evidence type="ECO:0000313" key="12">
    <source>
        <dbReference type="Proteomes" id="UP001327225"/>
    </source>
</evidence>
<feature type="binding site" evidence="10">
    <location>
        <position position="66"/>
    </location>
    <ligand>
        <name>Na(+)</name>
        <dbReference type="ChEBI" id="CHEBI:29101"/>
        <note>structural</note>
    </ligand>
</feature>
<dbReference type="Pfam" id="PF02537">
    <property type="entry name" value="CRCB"/>
    <property type="match status" value="1"/>
</dbReference>
<comment type="activity regulation">
    <text evidence="10">Na(+) is not transported, but it plays an essential structural role and its presence is essential for fluoride channel function.</text>
</comment>
<organism evidence="11 12">
    <name type="scientific">Nocardioides bizhenqiangii</name>
    <dbReference type="NCBI Taxonomy" id="3095076"/>
    <lineage>
        <taxon>Bacteria</taxon>
        <taxon>Bacillati</taxon>
        <taxon>Actinomycetota</taxon>
        <taxon>Actinomycetes</taxon>
        <taxon>Propionibacteriales</taxon>
        <taxon>Nocardioidaceae</taxon>
        <taxon>Nocardioides</taxon>
    </lineage>
</organism>
<reference evidence="12" key="1">
    <citation type="submission" date="2023-12" db="EMBL/GenBank/DDBJ databases">
        <title>Novel species in genus Nocardioides.</title>
        <authorList>
            <person name="Zhou H."/>
        </authorList>
    </citation>
    <scope>NUCLEOTIDE SEQUENCE [LARGE SCALE GENOMIC DNA]</scope>
    <source>
        <strain evidence="12">HM61</strain>
    </source>
</reference>
<feature type="binding site" evidence="10">
    <location>
        <position position="69"/>
    </location>
    <ligand>
        <name>Na(+)</name>
        <dbReference type="ChEBI" id="CHEBI:29101"/>
        <note>structural</note>
    </ligand>
</feature>
<evidence type="ECO:0000256" key="1">
    <source>
        <dbReference type="ARBA" id="ARBA00004651"/>
    </source>
</evidence>
<evidence type="ECO:0000256" key="4">
    <source>
        <dbReference type="ARBA" id="ARBA00022989"/>
    </source>
</evidence>
<feature type="transmembrane region" description="Helical" evidence="10">
    <location>
        <begin position="28"/>
        <end position="51"/>
    </location>
</feature>
<accession>A0ABZ0ZNT0</accession>
<dbReference type="Proteomes" id="UP001327225">
    <property type="component" value="Chromosome"/>
</dbReference>
<feature type="transmembrane region" description="Helical" evidence="10">
    <location>
        <begin position="6"/>
        <end position="21"/>
    </location>
</feature>
<protein>
    <recommendedName>
        <fullName evidence="10">Fluoride-specific ion channel FluC</fullName>
    </recommendedName>
</protein>
<keyword evidence="3 10" id="KW-0812">Transmembrane</keyword>
<evidence type="ECO:0000256" key="10">
    <source>
        <dbReference type="HAMAP-Rule" id="MF_00454"/>
    </source>
</evidence>
<evidence type="ECO:0000256" key="9">
    <source>
        <dbReference type="ARBA" id="ARBA00049940"/>
    </source>
</evidence>
<evidence type="ECO:0000256" key="6">
    <source>
        <dbReference type="ARBA" id="ARBA00023303"/>
    </source>
</evidence>
<evidence type="ECO:0000256" key="3">
    <source>
        <dbReference type="ARBA" id="ARBA00022692"/>
    </source>
</evidence>
<keyword evidence="10" id="KW-0479">Metal-binding</keyword>
<keyword evidence="2 10" id="KW-1003">Cell membrane</keyword>
<comment type="catalytic activity">
    <reaction evidence="8">
        <text>fluoride(in) = fluoride(out)</text>
        <dbReference type="Rhea" id="RHEA:76159"/>
        <dbReference type="ChEBI" id="CHEBI:17051"/>
    </reaction>
    <physiologicalReaction direction="left-to-right" evidence="8">
        <dbReference type="Rhea" id="RHEA:76160"/>
    </physiologicalReaction>
</comment>
<dbReference type="HAMAP" id="MF_00454">
    <property type="entry name" value="FluC"/>
    <property type="match status" value="1"/>
</dbReference>
<feature type="transmembrane region" description="Helical" evidence="10">
    <location>
        <begin position="88"/>
        <end position="108"/>
    </location>
</feature>
<dbReference type="EMBL" id="CP141059">
    <property type="protein sequence ID" value="WQQ26036.1"/>
    <property type="molecule type" value="Genomic_DNA"/>
</dbReference>
<keyword evidence="5 10" id="KW-0472">Membrane</keyword>
<comment type="subcellular location">
    <subcellularLocation>
        <location evidence="1 10">Cell membrane</location>
        <topology evidence="1 10">Multi-pass membrane protein</topology>
    </subcellularLocation>
</comment>
<evidence type="ECO:0000256" key="7">
    <source>
        <dbReference type="ARBA" id="ARBA00035120"/>
    </source>
</evidence>
<evidence type="ECO:0000256" key="2">
    <source>
        <dbReference type="ARBA" id="ARBA00022475"/>
    </source>
</evidence>
<comment type="function">
    <text evidence="9 10">Fluoride-specific ion channel. Important for reducing fluoride concentration in the cell, thus reducing its toxicity.</text>
</comment>
<evidence type="ECO:0000256" key="5">
    <source>
        <dbReference type="ARBA" id="ARBA00023136"/>
    </source>
</evidence>
<dbReference type="InterPro" id="IPR003691">
    <property type="entry name" value="FluC"/>
</dbReference>
<keyword evidence="10" id="KW-0813">Transport</keyword>
<proteinExistence type="inferred from homology"/>